<sequence>MTTAAAGTRTRWLSVIRTASGGMLRHKAQSAVLGMVLLVSTASATLGLALLAASSGPFDHAFAAQRGADLTLTMNSAVVTPAEVAATAKLAGVTAVSGPFTEASVNVEQGQPFGGYNLAGRARPDGPVDDLVLNAGHWADGPGQVVLEGSAGNFGNVGDKLTVLGVPGSPVLTVVGFANSITNTADGWVTPAEAAYLQAALKKAGQLGVQQSGPGSVQSFSGTQEQVLYRFSSAASFAQLRADLDRVTNALPKGAVADSRNWLTVQQDEAGNGAIMEPFVVAFALIGLVMAVLIVANVVSGAVVAQYQRIGVLKSIGMTPGQVVAVYLSRIGWPALGGCLIGVIAGNALAIPVLRKSADAYSVGGQQVPWWASVIAPLGMLALTLLAALGPALRAGRLSAVKAIADGRAPAGRGGYAAHRLAARLPLPRPVSLGLAAPFSRPARTVVTLAALAFGATAVIFAVGLHSSLSRAAVAQELTTTVPVQIQQNGPGAGPQQGPSGAQLSALDAALRAQPGTAHRVTVYNTLISGAGLGQNVHAYAFSGAAAWTGYSLIAGRWYRGTDEVDVNTSFLTQSGLTVGDTTTLRIGAAQVPVRIVGEVFQPNKNPHLYGSTRTLPGVGRTDNFWQVDVGLKPGVSTTAYVSSVDSALANVNSPFRAFTPSGGQFYVIAIALIGLLSLMVAVAAALGVLNTVLMSTRDKVHDLGIFKSLGMRPGQLVLMVVCWIVAPAIIAGAIAAPAAIALNTATLHAMGSTAGTGIPASFSAVFPIVRLALLSLAALGIAVLGALLPASWAARARAATALRAE</sequence>
<feature type="transmembrane region" description="Helical" evidence="7">
    <location>
        <begin position="763"/>
        <end position="789"/>
    </location>
</feature>
<evidence type="ECO:0000256" key="7">
    <source>
        <dbReference type="SAM" id="Phobius"/>
    </source>
</evidence>
<comment type="caution">
    <text evidence="9">The sequence shown here is derived from an EMBL/GenBank/DDBJ whole genome shotgun (WGS) entry which is preliminary data.</text>
</comment>
<feature type="domain" description="ABC3 transporter permease C-terminal" evidence="8">
    <location>
        <begin position="676"/>
        <end position="794"/>
    </location>
</feature>
<gene>
    <name evidence="9" type="ORF">EAS64_40690</name>
</gene>
<feature type="transmembrane region" description="Helical" evidence="7">
    <location>
        <begin position="370"/>
        <end position="389"/>
    </location>
</feature>
<evidence type="ECO:0000256" key="6">
    <source>
        <dbReference type="ARBA" id="ARBA00038076"/>
    </source>
</evidence>
<feature type="transmembrane region" description="Helical" evidence="7">
    <location>
        <begin position="666"/>
        <end position="690"/>
    </location>
</feature>
<dbReference type="GO" id="GO:0022857">
    <property type="term" value="F:transmembrane transporter activity"/>
    <property type="evidence" value="ECO:0007669"/>
    <property type="project" value="TreeGrafter"/>
</dbReference>
<dbReference type="Pfam" id="PF02687">
    <property type="entry name" value="FtsX"/>
    <property type="match status" value="2"/>
</dbReference>
<evidence type="ECO:0000256" key="2">
    <source>
        <dbReference type="ARBA" id="ARBA00022475"/>
    </source>
</evidence>
<feature type="transmembrane region" description="Helical" evidence="7">
    <location>
        <begin position="717"/>
        <end position="743"/>
    </location>
</feature>
<evidence type="ECO:0000313" key="10">
    <source>
        <dbReference type="Proteomes" id="UP000460272"/>
    </source>
</evidence>
<reference evidence="9 10" key="1">
    <citation type="submission" date="2018-11" db="EMBL/GenBank/DDBJ databases">
        <title>Trebonia kvetii gen.nov., sp.nov., a novel acidophilic actinobacterium, and proposal of the new actinobacterial family Treboniaceae fam. nov.</title>
        <authorList>
            <person name="Rapoport D."/>
            <person name="Sagova-Mareckova M."/>
            <person name="Sedlacek I."/>
            <person name="Provaznik J."/>
            <person name="Kralova S."/>
            <person name="Pavlinic D."/>
            <person name="Benes V."/>
            <person name="Kopecky J."/>
        </authorList>
    </citation>
    <scope>NUCLEOTIDE SEQUENCE [LARGE SCALE GENOMIC DNA]</scope>
    <source>
        <strain evidence="9 10">15Tr583</strain>
    </source>
</reference>
<keyword evidence="4 7" id="KW-1133">Transmembrane helix</keyword>
<evidence type="ECO:0000256" key="4">
    <source>
        <dbReference type="ARBA" id="ARBA00022989"/>
    </source>
</evidence>
<keyword evidence="3 7" id="KW-0812">Transmembrane</keyword>
<keyword evidence="5 7" id="KW-0472">Membrane</keyword>
<evidence type="ECO:0000256" key="5">
    <source>
        <dbReference type="ARBA" id="ARBA00023136"/>
    </source>
</evidence>
<protein>
    <submittedName>
        <fullName evidence="9">ABC transporter permease</fullName>
    </submittedName>
</protein>
<feature type="transmembrane region" description="Helical" evidence="7">
    <location>
        <begin position="446"/>
        <end position="465"/>
    </location>
</feature>
<dbReference type="OrthoDB" id="3207485at2"/>
<accession>A0A6P2BLR4</accession>
<evidence type="ECO:0000256" key="3">
    <source>
        <dbReference type="ARBA" id="ARBA00022692"/>
    </source>
</evidence>
<comment type="similarity">
    <text evidence="6">Belongs to the ABC-4 integral membrane protein family.</text>
</comment>
<dbReference type="PANTHER" id="PTHR30572">
    <property type="entry name" value="MEMBRANE COMPONENT OF TRANSPORTER-RELATED"/>
    <property type="match status" value="1"/>
</dbReference>
<dbReference type="InterPro" id="IPR003838">
    <property type="entry name" value="ABC3_permease_C"/>
</dbReference>
<feature type="domain" description="ABC3 transporter permease C-terminal" evidence="8">
    <location>
        <begin position="282"/>
        <end position="399"/>
    </location>
</feature>
<evidence type="ECO:0000256" key="1">
    <source>
        <dbReference type="ARBA" id="ARBA00004651"/>
    </source>
</evidence>
<feature type="transmembrane region" description="Helical" evidence="7">
    <location>
        <begin position="325"/>
        <end position="350"/>
    </location>
</feature>
<keyword evidence="2" id="KW-1003">Cell membrane</keyword>
<dbReference type="EMBL" id="RPFW01000011">
    <property type="protein sequence ID" value="TVY99953.1"/>
    <property type="molecule type" value="Genomic_DNA"/>
</dbReference>
<feature type="transmembrane region" description="Helical" evidence="7">
    <location>
        <begin position="279"/>
        <end position="304"/>
    </location>
</feature>
<dbReference type="InterPro" id="IPR050250">
    <property type="entry name" value="Macrolide_Exporter_MacB"/>
</dbReference>
<organism evidence="9 10">
    <name type="scientific">Trebonia kvetii</name>
    <dbReference type="NCBI Taxonomy" id="2480626"/>
    <lineage>
        <taxon>Bacteria</taxon>
        <taxon>Bacillati</taxon>
        <taxon>Actinomycetota</taxon>
        <taxon>Actinomycetes</taxon>
        <taxon>Streptosporangiales</taxon>
        <taxon>Treboniaceae</taxon>
        <taxon>Trebonia</taxon>
    </lineage>
</organism>
<name>A0A6P2BLR4_9ACTN</name>
<dbReference type="PANTHER" id="PTHR30572:SF4">
    <property type="entry name" value="ABC TRANSPORTER PERMEASE YTRF"/>
    <property type="match status" value="1"/>
</dbReference>
<dbReference type="Proteomes" id="UP000460272">
    <property type="component" value="Unassembled WGS sequence"/>
</dbReference>
<feature type="transmembrane region" description="Helical" evidence="7">
    <location>
        <begin position="31"/>
        <end position="53"/>
    </location>
</feature>
<evidence type="ECO:0000313" key="9">
    <source>
        <dbReference type="EMBL" id="TVY99953.1"/>
    </source>
</evidence>
<dbReference type="GO" id="GO:0005886">
    <property type="term" value="C:plasma membrane"/>
    <property type="evidence" value="ECO:0007669"/>
    <property type="project" value="UniProtKB-SubCell"/>
</dbReference>
<evidence type="ECO:0000259" key="8">
    <source>
        <dbReference type="Pfam" id="PF02687"/>
    </source>
</evidence>
<dbReference type="RefSeq" id="WP_145862061.1">
    <property type="nucleotide sequence ID" value="NZ_RPFW01000011.1"/>
</dbReference>
<keyword evidence="10" id="KW-1185">Reference proteome</keyword>
<proteinExistence type="inferred from homology"/>
<dbReference type="AlphaFoldDB" id="A0A6P2BLR4"/>
<comment type="subcellular location">
    <subcellularLocation>
        <location evidence="1">Cell membrane</location>
        <topology evidence="1">Multi-pass membrane protein</topology>
    </subcellularLocation>
</comment>